<evidence type="ECO:0000259" key="5">
    <source>
        <dbReference type="PROSITE" id="PS51763"/>
    </source>
</evidence>
<accession>A0A1Y2DGQ2</accession>
<dbReference type="InterPro" id="IPR009034">
    <property type="entry name" value="Dockerin_dom_fun_sf"/>
</dbReference>
<evidence type="ECO:0000256" key="4">
    <source>
        <dbReference type="SAM" id="SignalP"/>
    </source>
</evidence>
<gene>
    <name evidence="6" type="ORF">LY90DRAFT_250107</name>
</gene>
<feature type="chain" id="PRO_5013254429" description="CBM10 domain-containing protein" evidence="4">
    <location>
        <begin position="18"/>
        <end position="825"/>
    </location>
</feature>
<dbReference type="EMBL" id="MCOG01000067">
    <property type="protein sequence ID" value="ORY58274.1"/>
    <property type="molecule type" value="Genomic_DNA"/>
</dbReference>
<dbReference type="Gene3D" id="3.90.1220.10">
    <property type="entry name" value="Cellulose docking domain, dockering"/>
    <property type="match status" value="2"/>
</dbReference>
<dbReference type="InterPro" id="IPR014867">
    <property type="entry name" value="Spore_coat_CotH_CotH2/3/7"/>
</dbReference>
<keyword evidence="7" id="KW-1185">Reference proteome</keyword>
<dbReference type="PANTHER" id="PTHR40050:SF1">
    <property type="entry name" value="INNER SPORE COAT PROTEIN H"/>
    <property type="match status" value="1"/>
</dbReference>
<evidence type="ECO:0000313" key="7">
    <source>
        <dbReference type="Proteomes" id="UP000193920"/>
    </source>
</evidence>
<evidence type="ECO:0000256" key="1">
    <source>
        <dbReference type="ARBA" id="ARBA00022729"/>
    </source>
</evidence>
<dbReference type="PROSITE" id="PS51763">
    <property type="entry name" value="CBM10"/>
    <property type="match status" value="2"/>
</dbReference>
<dbReference type="InterPro" id="IPR002883">
    <property type="entry name" value="CBM10/Dockerin_dom"/>
</dbReference>
<dbReference type="Proteomes" id="UP000193920">
    <property type="component" value="Unassembled WGS sequence"/>
</dbReference>
<dbReference type="Pfam" id="PF08757">
    <property type="entry name" value="CotH"/>
    <property type="match status" value="1"/>
</dbReference>
<feature type="domain" description="CBM10" evidence="5">
    <location>
        <begin position="784"/>
        <end position="820"/>
    </location>
</feature>
<feature type="domain" description="CBM10" evidence="5">
    <location>
        <begin position="733"/>
        <end position="773"/>
    </location>
</feature>
<keyword evidence="2" id="KW-0677">Repeat</keyword>
<evidence type="ECO:0000256" key="3">
    <source>
        <dbReference type="ARBA" id="ARBA00022801"/>
    </source>
</evidence>
<dbReference type="OrthoDB" id="10391835at2759"/>
<protein>
    <recommendedName>
        <fullName evidence="5">CBM10 domain-containing protein</fullName>
    </recommendedName>
</protein>
<organism evidence="6 7">
    <name type="scientific">Neocallimastix californiae</name>
    <dbReference type="NCBI Taxonomy" id="1754190"/>
    <lineage>
        <taxon>Eukaryota</taxon>
        <taxon>Fungi</taxon>
        <taxon>Fungi incertae sedis</taxon>
        <taxon>Chytridiomycota</taxon>
        <taxon>Chytridiomycota incertae sedis</taxon>
        <taxon>Neocallimastigomycetes</taxon>
        <taxon>Neocallimastigales</taxon>
        <taxon>Neocallimastigaceae</taxon>
        <taxon>Neocallimastix</taxon>
    </lineage>
</organism>
<dbReference type="PANTHER" id="PTHR40050">
    <property type="entry name" value="INNER SPORE COAT PROTEIN H"/>
    <property type="match status" value="1"/>
</dbReference>
<proteinExistence type="predicted"/>
<reference evidence="6 7" key="1">
    <citation type="submission" date="2016-08" db="EMBL/GenBank/DDBJ databases">
        <title>A Parts List for Fungal Cellulosomes Revealed by Comparative Genomics.</title>
        <authorList>
            <consortium name="DOE Joint Genome Institute"/>
            <person name="Haitjema C.H."/>
            <person name="Gilmore S.P."/>
            <person name="Henske J.K."/>
            <person name="Solomon K.V."/>
            <person name="De Groot R."/>
            <person name="Kuo A."/>
            <person name="Mondo S.J."/>
            <person name="Salamov A.A."/>
            <person name="Labutti K."/>
            <person name="Zhao Z."/>
            <person name="Chiniquy J."/>
            <person name="Barry K."/>
            <person name="Brewer H.M."/>
            <person name="Purvine S.O."/>
            <person name="Wright A.T."/>
            <person name="Boxma B."/>
            <person name="Van Alen T."/>
            <person name="Hackstein J.H."/>
            <person name="Baker S.E."/>
            <person name="Grigoriev I.V."/>
            <person name="O'Malley M.A."/>
        </authorList>
    </citation>
    <scope>NUCLEOTIDE SEQUENCE [LARGE SCALE GENOMIC DNA]</scope>
    <source>
        <strain evidence="6 7">G1</strain>
    </source>
</reference>
<dbReference type="AlphaFoldDB" id="A0A1Y2DGQ2"/>
<dbReference type="GO" id="GO:0016787">
    <property type="term" value="F:hydrolase activity"/>
    <property type="evidence" value="ECO:0007669"/>
    <property type="project" value="UniProtKB-KW"/>
</dbReference>
<evidence type="ECO:0000256" key="2">
    <source>
        <dbReference type="ARBA" id="ARBA00022737"/>
    </source>
</evidence>
<keyword evidence="1 4" id="KW-0732">Signal</keyword>
<name>A0A1Y2DGQ2_9FUNG</name>
<dbReference type="STRING" id="1754190.A0A1Y2DGQ2"/>
<dbReference type="Pfam" id="PF02013">
    <property type="entry name" value="CBM_10"/>
    <property type="match status" value="2"/>
</dbReference>
<keyword evidence="3" id="KW-0378">Hydrolase</keyword>
<evidence type="ECO:0000313" key="6">
    <source>
        <dbReference type="EMBL" id="ORY58274.1"/>
    </source>
</evidence>
<comment type="caution">
    <text evidence="6">The sequence shown here is derived from an EMBL/GenBank/DDBJ whole genome shotgun (WGS) entry which is preliminary data.</text>
</comment>
<sequence>MLKYLITFLLCAYCTLAVSTTFIEKGQRAQIFELTDNEVPIFRVTLSKKEFDILKEKADVGGLGTSIIYIQSILDNFYRMAGEGFDHITGTNFFENFPNHNVTALFPELNIGEDGYPHLNKEEILKAYDMNKYNYIDFDFGNGNIMAEFFDRNPYFDLIKYSDFFVEFKVNKQSVPEKLSTIATYGKKATLKDTEVKSIISGELPDIQNSFNNHTLDIFEENENNIQNEIPTENVDWNESNTTVNPTDNNQDIFYITEDNYEVSSESIYSNSIDENVTDFIDENTTNAIVESITNDIDESFTDIVDENNQINDNADTEIYYSDNSKKFKTKKASLTVEINGEKLQFDKVTFSLAGQYSRELIKPNFNLKIRGGKNLYSRSQFKLRSDYTEPTFLRSKLTSDIHNRLGLPSISANYATLYINDEFMGLFVLTDAIKQSWIKFVYGEEDSQSLYQCSSSNLTFNSRHGCGNEDSDFKDYTDWMDFLTKLDAAESASDIEDFFEVDNFIYEMAIEYLIGGWDHIQQIGHNFYMYKQTNGKWKYFSYDYDHEFGINIDRVFVAYIFEDLPERYEAINTDYPSYSFAEWTMPYHIIDILILKDSTRFDEALKDIVTRAFNPATLFPRIDELKEFIKPYVIIDKTPDENGNRPGRINVSAEETYTLEEWDANSEFTSISTIQYNAYGIKYWILAKYRYVCKAYGMECDPIYMDEDYQYPIDKKVQFTGYYSNNNDKENECWSEQLGYPCCNSGNKEVVFEDENGNWGISPKTNDWCGIRSDVPSYRDKSVCWSEELGFPCCVECKVEFRDTNGAWGVENGDWCGILPRCRK</sequence>
<feature type="signal peptide" evidence="4">
    <location>
        <begin position="1"/>
        <end position="17"/>
    </location>
</feature>
<dbReference type="SUPFAM" id="SSF64571">
    <property type="entry name" value="Cellulose docking domain, dockering"/>
    <property type="match status" value="2"/>
</dbReference>